<sequence>MSILESLITNRTAADVARWRALRDKGFDAMSADEKAEWLAGMRGAFNAADRNRITKAMVYLKGLYEQYGRQVTYTPVNITHKDGTTDTTWRMDDIPTDEQLTLIVKNLLAFWKGVESASGEVVEVWAGTRFGYVELAASVRTGDYTTLTVAHGIREIIVTAQSDQLGSITVTGTGWTVMPSDTEITARYTVPQGAYQDLQDALDALVFLCSAADYADVSVSVSAVMRSGATAQIGSGTIHWSAIINWDAFEAYAYTWQAVEDARMTWADLESLPIPMGGDAG</sequence>
<dbReference type="Proteomes" id="UP000620327">
    <property type="component" value="Unassembled WGS sequence"/>
</dbReference>
<organism evidence="1 2">
    <name type="scientific">Dysosmobacter segnis</name>
    <dbReference type="NCBI Taxonomy" id="2763042"/>
    <lineage>
        <taxon>Bacteria</taxon>
        <taxon>Bacillati</taxon>
        <taxon>Bacillota</taxon>
        <taxon>Clostridia</taxon>
        <taxon>Eubacteriales</taxon>
        <taxon>Oscillospiraceae</taxon>
        <taxon>Dysosmobacter</taxon>
    </lineage>
</organism>
<name>A0A923MM36_9FIRM</name>
<accession>A0A923MM36</accession>
<gene>
    <name evidence="1" type="ORF">H8Z83_15565</name>
</gene>
<protein>
    <submittedName>
        <fullName evidence="1">Uncharacterized protein</fullName>
    </submittedName>
</protein>
<evidence type="ECO:0000313" key="2">
    <source>
        <dbReference type="Proteomes" id="UP000620327"/>
    </source>
</evidence>
<proteinExistence type="predicted"/>
<evidence type="ECO:0000313" key="1">
    <source>
        <dbReference type="EMBL" id="MBC5771719.1"/>
    </source>
</evidence>
<dbReference type="AlphaFoldDB" id="A0A923MM36"/>
<comment type="caution">
    <text evidence="1">The sequence shown here is derived from an EMBL/GenBank/DDBJ whole genome shotgun (WGS) entry which is preliminary data.</text>
</comment>
<keyword evidence="2" id="KW-1185">Reference proteome</keyword>
<dbReference type="EMBL" id="JACOQI010000021">
    <property type="protein sequence ID" value="MBC5771719.1"/>
    <property type="molecule type" value="Genomic_DNA"/>
</dbReference>
<dbReference type="RefSeq" id="WP_187015910.1">
    <property type="nucleotide sequence ID" value="NZ_JACOQI010000021.1"/>
</dbReference>
<reference evidence="1" key="1">
    <citation type="submission" date="2020-08" db="EMBL/GenBank/DDBJ databases">
        <title>Genome public.</title>
        <authorList>
            <person name="Liu C."/>
            <person name="Sun Q."/>
        </authorList>
    </citation>
    <scope>NUCLEOTIDE SEQUENCE</scope>
    <source>
        <strain evidence="1">BX15</strain>
    </source>
</reference>